<evidence type="ECO:0000256" key="1">
    <source>
        <dbReference type="ARBA" id="ARBA00022475"/>
    </source>
</evidence>
<evidence type="ECO:0000313" key="8">
    <source>
        <dbReference type="EMBL" id="MFC4702024.1"/>
    </source>
</evidence>
<evidence type="ECO:0000256" key="4">
    <source>
        <dbReference type="ARBA" id="ARBA00022989"/>
    </source>
</evidence>
<keyword evidence="5 6" id="KW-0472">Membrane</keyword>
<evidence type="ECO:0000256" key="5">
    <source>
        <dbReference type="ARBA" id="ARBA00023136"/>
    </source>
</evidence>
<organism evidence="8 9">
    <name type="scientific">Glaciecola siphonariae</name>
    <dbReference type="NCBI Taxonomy" id="521012"/>
    <lineage>
        <taxon>Bacteria</taxon>
        <taxon>Pseudomonadati</taxon>
        <taxon>Pseudomonadota</taxon>
        <taxon>Gammaproteobacteria</taxon>
        <taxon>Alteromonadales</taxon>
        <taxon>Alteromonadaceae</taxon>
        <taxon>Glaciecola</taxon>
    </lineage>
</organism>
<feature type="transmembrane region" description="Helical" evidence="6">
    <location>
        <begin position="6"/>
        <end position="24"/>
    </location>
</feature>
<comment type="caution">
    <text evidence="8">The sequence shown here is derived from an EMBL/GenBank/DDBJ whole genome shotgun (WGS) entry which is preliminary data.</text>
</comment>
<comment type="subunit">
    <text evidence="6">Component of the lipopolysaccharide transport and assembly complex. Interacts with LptA and the LptBFG transporter complex.</text>
</comment>
<comment type="function">
    <text evidence="6">Involved in the assembly of lipopolysaccharide (LPS). Required for the translocation of LPS from the inner membrane to the outer membrane. Facilitates the transfer of LPS from the inner membrane to the periplasmic protein LptA. Could be a docking site for LptA.</text>
</comment>
<dbReference type="InterPro" id="IPR026265">
    <property type="entry name" value="LptC"/>
</dbReference>
<evidence type="ECO:0000256" key="3">
    <source>
        <dbReference type="ARBA" id="ARBA00022692"/>
    </source>
</evidence>
<evidence type="ECO:0000313" key="9">
    <source>
        <dbReference type="Proteomes" id="UP001595897"/>
    </source>
</evidence>
<protein>
    <recommendedName>
        <fullName evidence="6 7">Lipopolysaccharide export system protein LptC</fullName>
    </recommendedName>
</protein>
<sequence>MNRIGYSIAFIFTAVFLLYLPILFEEEKALESMEDDSPLVPNYRAINLNSKLYDIEGKLSHQVAATKMEHYDELGFAVFDNPVYTLYLDNGDPWRVTADEGTLYSNNRIQLEKNVRIVNLQTDEFIKEISTEFIEINLENKTLSSDQVVNISGVDYQVRSIGLFGNLATQQYELSEHVQTQFNPKP</sequence>
<dbReference type="PIRSF" id="PIRSF028513">
    <property type="entry name" value="LptC"/>
    <property type="match status" value="1"/>
</dbReference>
<name>A0ABV9M0W2_9ALTE</name>
<reference evidence="9" key="1">
    <citation type="journal article" date="2019" name="Int. J. Syst. Evol. Microbiol.">
        <title>The Global Catalogue of Microorganisms (GCM) 10K type strain sequencing project: providing services to taxonomists for standard genome sequencing and annotation.</title>
        <authorList>
            <consortium name="The Broad Institute Genomics Platform"/>
            <consortium name="The Broad Institute Genome Sequencing Center for Infectious Disease"/>
            <person name="Wu L."/>
            <person name="Ma J."/>
        </authorList>
    </citation>
    <scope>NUCLEOTIDE SEQUENCE [LARGE SCALE GENOMIC DNA]</scope>
    <source>
        <strain evidence="9">KACC 12507</strain>
    </source>
</reference>
<comment type="similarity">
    <text evidence="6 7">Belongs to the LptC family.</text>
</comment>
<dbReference type="PANTHER" id="PTHR37481">
    <property type="entry name" value="LIPOPOLYSACCHARIDE EXPORT SYSTEM PROTEIN LPTC"/>
    <property type="match status" value="1"/>
</dbReference>
<keyword evidence="3 6" id="KW-0812">Transmembrane</keyword>
<evidence type="ECO:0000256" key="7">
    <source>
        <dbReference type="PIRNR" id="PIRNR028513"/>
    </source>
</evidence>
<dbReference type="EMBL" id="JBHSGU010000029">
    <property type="protein sequence ID" value="MFC4702024.1"/>
    <property type="molecule type" value="Genomic_DNA"/>
</dbReference>
<dbReference type="RefSeq" id="WP_382411044.1">
    <property type="nucleotide sequence ID" value="NZ_JBHSGU010000029.1"/>
</dbReference>
<comment type="subcellular location">
    <subcellularLocation>
        <location evidence="6">Cell inner membrane</location>
        <topology evidence="6">Single-pass membrane protein</topology>
    </subcellularLocation>
</comment>
<keyword evidence="1 6" id="KW-1003">Cell membrane</keyword>
<evidence type="ECO:0000256" key="6">
    <source>
        <dbReference type="HAMAP-Rule" id="MF_01915"/>
    </source>
</evidence>
<dbReference type="Proteomes" id="UP001595897">
    <property type="component" value="Unassembled WGS sequence"/>
</dbReference>
<dbReference type="HAMAP" id="MF_01915">
    <property type="entry name" value="LPS_assembly_LptC"/>
    <property type="match status" value="1"/>
</dbReference>
<dbReference type="PANTHER" id="PTHR37481:SF1">
    <property type="entry name" value="LIPOPOLYSACCHARIDE EXPORT SYSTEM PROTEIN LPTC"/>
    <property type="match status" value="1"/>
</dbReference>
<dbReference type="InterPro" id="IPR052363">
    <property type="entry name" value="LPS_export_LptC"/>
</dbReference>
<accession>A0ABV9M0W2</accession>
<evidence type="ECO:0000256" key="2">
    <source>
        <dbReference type="ARBA" id="ARBA00022519"/>
    </source>
</evidence>
<proteinExistence type="inferred from homology"/>
<keyword evidence="4 6" id="KW-1133">Transmembrane helix</keyword>
<dbReference type="Pfam" id="PF06835">
    <property type="entry name" value="LptC"/>
    <property type="match status" value="1"/>
</dbReference>
<comment type="function">
    <text evidence="7">Required for the translocation of lipopolysaccharide (LPS) from the inner membrane to the outer membrane.</text>
</comment>
<dbReference type="NCBIfam" id="TIGR04409">
    <property type="entry name" value="LptC_YrbK"/>
    <property type="match status" value="1"/>
</dbReference>
<keyword evidence="2 6" id="KW-0997">Cell inner membrane</keyword>
<keyword evidence="9" id="KW-1185">Reference proteome</keyword>
<dbReference type="Gene3D" id="2.60.450.10">
    <property type="entry name" value="Lipopolysaccharide (LPS) transport protein A like domain"/>
    <property type="match status" value="1"/>
</dbReference>
<dbReference type="InterPro" id="IPR010664">
    <property type="entry name" value="LipoPS_assembly_LptC-rel"/>
</dbReference>
<gene>
    <name evidence="6 8" type="primary">lptC</name>
    <name evidence="8" type="ORF">ACFO4O_17905</name>
</gene>